<protein>
    <submittedName>
        <fullName evidence="1">Uncharacterized protein</fullName>
    </submittedName>
</protein>
<name>A0AAN9PF10_CLITE</name>
<dbReference type="Gene3D" id="3.80.10.10">
    <property type="entry name" value="Ribonuclease Inhibitor"/>
    <property type="match status" value="1"/>
</dbReference>
<proteinExistence type="predicted"/>
<dbReference type="EMBL" id="JAYKXN010000004">
    <property type="protein sequence ID" value="KAK7295114.1"/>
    <property type="molecule type" value="Genomic_DNA"/>
</dbReference>
<accession>A0AAN9PF10</accession>
<reference evidence="1 2" key="1">
    <citation type="submission" date="2024-01" db="EMBL/GenBank/DDBJ databases">
        <title>The genomes of 5 underutilized Papilionoideae crops provide insights into root nodulation and disease resistance.</title>
        <authorList>
            <person name="Yuan L."/>
        </authorList>
    </citation>
    <scope>NUCLEOTIDE SEQUENCE [LARGE SCALE GENOMIC DNA]</scope>
    <source>
        <strain evidence="1">LY-2023</strain>
        <tissue evidence="1">Leaf</tissue>
    </source>
</reference>
<organism evidence="1 2">
    <name type="scientific">Clitoria ternatea</name>
    <name type="common">Butterfly pea</name>
    <dbReference type="NCBI Taxonomy" id="43366"/>
    <lineage>
        <taxon>Eukaryota</taxon>
        <taxon>Viridiplantae</taxon>
        <taxon>Streptophyta</taxon>
        <taxon>Embryophyta</taxon>
        <taxon>Tracheophyta</taxon>
        <taxon>Spermatophyta</taxon>
        <taxon>Magnoliopsida</taxon>
        <taxon>eudicotyledons</taxon>
        <taxon>Gunneridae</taxon>
        <taxon>Pentapetalae</taxon>
        <taxon>rosids</taxon>
        <taxon>fabids</taxon>
        <taxon>Fabales</taxon>
        <taxon>Fabaceae</taxon>
        <taxon>Papilionoideae</taxon>
        <taxon>50 kb inversion clade</taxon>
        <taxon>NPAAA clade</taxon>
        <taxon>indigoferoid/millettioid clade</taxon>
        <taxon>Phaseoleae</taxon>
        <taxon>Clitoria</taxon>
    </lineage>
</organism>
<dbReference type="AlphaFoldDB" id="A0AAN9PF10"/>
<dbReference type="InterPro" id="IPR032675">
    <property type="entry name" value="LRR_dom_sf"/>
</dbReference>
<evidence type="ECO:0000313" key="1">
    <source>
        <dbReference type="EMBL" id="KAK7295114.1"/>
    </source>
</evidence>
<keyword evidence="2" id="KW-1185">Reference proteome</keyword>
<comment type="caution">
    <text evidence="1">The sequence shown here is derived from an EMBL/GenBank/DDBJ whole genome shotgun (WGS) entry which is preliminary data.</text>
</comment>
<gene>
    <name evidence="1" type="ORF">RJT34_18018</name>
</gene>
<sequence>MSYCNLSEQSIPHDLCIRPPLLKCLYLNGNHFVFMPINTSKLLKLEYLRLCGCLKLRKLPELPSSIRKLDASNCISLETSRFNPCSLFASHEEYPKVVDLFDMVITGCEVPA</sequence>
<dbReference type="SUPFAM" id="SSF52058">
    <property type="entry name" value="L domain-like"/>
    <property type="match status" value="1"/>
</dbReference>
<dbReference type="Proteomes" id="UP001359559">
    <property type="component" value="Unassembled WGS sequence"/>
</dbReference>
<evidence type="ECO:0000313" key="2">
    <source>
        <dbReference type="Proteomes" id="UP001359559"/>
    </source>
</evidence>